<name>A0A8J4VTL5_9ROSI</name>
<dbReference type="AlphaFoldDB" id="A0A8J4VTL5"/>
<accession>A0A8J4VTL5</accession>
<protein>
    <submittedName>
        <fullName evidence="2">Uncharacterized protein</fullName>
    </submittedName>
</protein>
<evidence type="ECO:0000313" key="2">
    <source>
        <dbReference type="EMBL" id="KAF3960584.1"/>
    </source>
</evidence>
<gene>
    <name evidence="2" type="ORF">CMV_014711</name>
</gene>
<keyword evidence="3" id="KW-1185">Reference proteome</keyword>
<proteinExistence type="predicted"/>
<dbReference type="EMBL" id="JRKL02002075">
    <property type="protein sequence ID" value="KAF3960584.1"/>
    <property type="molecule type" value="Genomic_DNA"/>
</dbReference>
<dbReference type="Proteomes" id="UP000737018">
    <property type="component" value="Unassembled WGS sequence"/>
</dbReference>
<reference evidence="2" key="1">
    <citation type="submission" date="2020-03" db="EMBL/GenBank/DDBJ databases">
        <title>Castanea mollissima Vanexum genome sequencing.</title>
        <authorList>
            <person name="Staton M."/>
        </authorList>
    </citation>
    <scope>NUCLEOTIDE SEQUENCE</scope>
    <source>
        <tissue evidence="2">Leaf</tissue>
    </source>
</reference>
<organism evidence="2 3">
    <name type="scientific">Castanea mollissima</name>
    <name type="common">Chinese chestnut</name>
    <dbReference type="NCBI Taxonomy" id="60419"/>
    <lineage>
        <taxon>Eukaryota</taxon>
        <taxon>Viridiplantae</taxon>
        <taxon>Streptophyta</taxon>
        <taxon>Embryophyta</taxon>
        <taxon>Tracheophyta</taxon>
        <taxon>Spermatophyta</taxon>
        <taxon>Magnoliopsida</taxon>
        <taxon>eudicotyledons</taxon>
        <taxon>Gunneridae</taxon>
        <taxon>Pentapetalae</taxon>
        <taxon>rosids</taxon>
        <taxon>fabids</taxon>
        <taxon>Fagales</taxon>
        <taxon>Fagaceae</taxon>
        <taxon>Castanea</taxon>
    </lineage>
</organism>
<sequence>MTNNPPNTSSTTNDDRLSALEVSTHSLKQQIEAQKEGFPSMKGAMKALANAITKMSRAMEEKGVRINEDHSSSGRDNVARVRHWPQRALVGSYVDGLKEEIRLEVKLFRPTTLLHATSLARLLEEKLSKLRRPSFTTTPPKPSLSQIPSYKPSLLPTPTPIKTTIPFTSSTRFSINTTFKKLSWAEMQARREKGLCYNCDERFGLGHRCKKQQIFLLETMDEMEENSGAVELELENEAPQAVPEISLHALSGVSTPRTMRQRWLVKLMGYDYEIEYKPGRENLAADALSRLHGELIAITCPQPTWLAKVHHEAHNDPLLITMREDLQKDTKSTSSYEARGG</sequence>
<feature type="region of interest" description="Disordered" evidence="1">
    <location>
        <begin position="133"/>
        <end position="155"/>
    </location>
</feature>
<dbReference type="OrthoDB" id="1938922at2759"/>
<evidence type="ECO:0000313" key="3">
    <source>
        <dbReference type="Proteomes" id="UP000737018"/>
    </source>
</evidence>
<feature type="compositionally biased region" description="Polar residues" evidence="1">
    <location>
        <begin position="134"/>
        <end position="148"/>
    </location>
</feature>
<comment type="caution">
    <text evidence="2">The sequence shown here is derived from an EMBL/GenBank/DDBJ whole genome shotgun (WGS) entry which is preliminary data.</text>
</comment>
<evidence type="ECO:0000256" key="1">
    <source>
        <dbReference type="SAM" id="MobiDB-lite"/>
    </source>
</evidence>